<keyword evidence="4" id="KW-0175">Coiled coil</keyword>
<feature type="domain" description="RanBP2-type" evidence="6">
    <location>
        <begin position="241"/>
        <end position="260"/>
    </location>
</feature>
<dbReference type="GO" id="GO:0008270">
    <property type="term" value="F:zinc ion binding"/>
    <property type="evidence" value="ECO:0007669"/>
    <property type="project" value="UniProtKB-KW"/>
</dbReference>
<keyword evidence="3" id="KW-0862">Zinc</keyword>
<dbReference type="InterPro" id="IPR001876">
    <property type="entry name" value="Znf_RanBP2"/>
</dbReference>
<feature type="coiled-coil region" evidence="4">
    <location>
        <begin position="157"/>
        <end position="195"/>
    </location>
</feature>
<evidence type="ECO:0000256" key="1">
    <source>
        <dbReference type="ARBA" id="ARBA00022723"/>
    </source>
</evidence>
<gene>
    <name evidence="7" type="primary">100640007</name>
</gene>
<dbReference type="AlphaFoldDB" id="A0A1X7TSF7"/>
<reference evidence="8" key="1">
    <citation type="journal article" date="2010" name="Nature">
        <title>The Amphimedon queenslandica genome and the evolution of animal complexity.</title>
        <authorList>
            <person name="Srivastava M."/>
            <person name="Simakov O."/>
            <person name="Chapman J."/>
            <person name="Fahey B."/>
            <person name="Gauthier M.E."/>
            <person name="Mitros T."/>
            <person name="Richards G.S."/>
            <person name="Conaco C."/>
            <person name="Dacre M."/>
            <person name="Hellsten U."/>
            <person name="Larroux C."/>
            <person name="Putnam N.H."/>
            <person name="Stanke M."/>
            <person name="Adamska M."/>
            <person name="Darling A."/>
            <person name="Degnan S.M."/>
            <person name="Oakley T.H."/>
            <person name="Plachetzki D.C."/>
            <person name="Zhai Y."/>
            <person name="Adamski M."/>
            <person name="Calcino A."/>
            <person name="Cummins S.F."/>
            <person name="Goodstein D.M."/>
            <person name="Harris C."/>
            <person name="Jackson D.J."/>
            <person name="Leys S.P."/>
            <person name="Shu S."/>
            <person name="Woodcroft B.J."/>
            <person name="Vervoort M."/>
            <person name="Kosik K.S."/>
            <person name="Manning G."/>
            <person name="Degnan B.M."/>
            <person name="Rokhsar D.S."/>
        </authorList>
    </citation>
    <scope>NUCLEOTIDE SEQUENCE [LARGE SCALE GENOMIC DNA]</scope>
</reference>
<dbReference type="Proteomes" id="UP000007879">
    <property type="component" value="Unassembled WGS sequence"/>
</dbReference>
<keyword evidence="2" id="KW-0863">Zinc-finger</keyword>
<evidence type="ECO:0000256" key="2">
    <source>
        <dbReference type="ARBA" id="ARBA00022771"/>
    </source>
</evidence>
<protein>
    <recommendedName>
        <fullName evidence="6">RanBP2-type domain-containing protein</fullName>
    </recommendedName>
</protein>
<feature type="compositionally biased region" description="Polar residues" evidence="5">
    <location>
        <begin position="81"/>
        <end position="90"/>
    </location>
</feature>
<evidence type="ECO:0000256" key="4">
    <source>
        <dbReference type="SAM" id="Coils"/>
    </source>
</evidence>
<evidence type="ECO:0000313" key="7">
    <source>
        <dbReference type="EnsemblMetazoa" id="Aqu2.1.17928_001"/>
    </source>
</evidence>
<dbReference type="EnsemblMetazoa" id="XM_003389884.3">
    <property type="protein sequence ID" value="XP_003389932.1"/>
    <property type="gene ID" value="LOC100640007"/>
</dbReference>
<evidence type="ECO:0000256" key="5">
    <source>
        <dbReference type="SAM" id="MobiDB-lite"/>
    </source>
</evidence>
<sequence>MDDPAFYDKLAHLRQRAGDGVPDNILTYFLKKSKGDINHCITLLRENYWTAGSSIHSPESIPPERSVHNSQNIFMSRPHPQLSSTPNIHESQAPPPNQPHYEHRYNNSVQVPDTMPVSVPYTPKEAGVVMGGASYQVGVSHTSHHVRQSTAAEENILKLQREQLQNIKAEHDVLLKRYAKSQSEVREKLQSLEQMKRYSSQSSVSDDDLYMAECIQSSLRYDIQQERQRKQPSLRKSTSNWSCPSCQWSNNPLVTTCDKCSYILP</sequence>
<keyword evidence="1" id="KW-0479">Metal-binding</keyword>
<dbReference type="PROSITE" id="PS01358">
    <property type="entry name" value="ZF_RANBP2_1"/>
    <property type="match status" value="1"/>
</dbReference>
<reference evidence="7" key="2">
    <citation type="submission" date="2017-05" db="UniProtKB">
        <authorList>
            <consortium name="EnsemblMetazoa"/>
        </authorList>
    </citation>
    <scope>IDENTIFICATION</scope>
</reference>
<dbReference type="EnsemblMetazoa" id="Aqu2.1.17928_001">
    <property type="protein sequence ID" value="Aqu2.1.17928_001"/>
    <property type="gene ID" value="Aqu2.1.17928"/>
</dbReference>
<evidence type="ECO:0000259" key="6">
    <source>
        <dbReference type="PROSITE" id="PS01358"/>
    </source>
</evidence>
<evidence type="ECO:0000256" key="3">
    <source>
        <dbReference type="ARBA" id="ARBA00022833"/>
    </source>
</evidence>
<proteinExistence type="predicted"/>
<name>A0A1X7TSF7_AMPQE</name>
<dbReference type="InParanoid" id="A0A1X7TSF7"/>
<feature type="region of interest" description="Disordered" evidence="5">
    <location>
        <begin position="76"/>
        <end position="101"/>
    </location>
</feature>
<keyword evidence="8" id="KW-1185">Reference proteome</keyword>
<dbReference type="KEGG" id="aqu:100640007"/>
<organism evidence="7">
    <name type="scientific">Amphimedon queenslandica</name>
    <name type="common">Sponge</name>
    <dbReference type="NCBI Taxonomy" id="400682"/>
    <lineage>
        <taxon>Eukaryota</taxon>
        <taxon>Metazoa</taxon>
        <taxon>Porifera</taxon>
        <taxon>Demospongiae</taxon>
        <taxon>Heteroscleromorpha</taxon>
        <taxon>Haplosclerida</taxon>
        <taxon>Niphatidae</taxon>
        <taxon>Amphimedon</taxon>
    </lineage>
</organism>
<accession>A0A1X7TSF7</accession>
<evidence type="ECO:0000313" key="8">
    <source>
        <dbReference type="Proteomes" id="UP000007879"/>
    </source>
</evidence>